<dbReference type="GO" id="GO:0005829">
    <property type="term" value="C:cytosol"/>
    <property type="evidence" value="ECO:0007669"/>
    <property type="project" value="TreeGrafter"/>
</dbReference>
<keyword evidence="10" id="KW-1185">Reference proteome</keyword>
<dbReference type="GO" id="GO:0003723">
    <property type="term" value="F:RNA binding"/>
    <property type="evidence" value="ECO:0007669"/>
    <property type="project" value="InterPro"/>
</dbReference>
<dbReference type="FunFam" id="1.10.240.10:FF:000001">
    <property type="entry name" value="Tyrosine--tRNA ligase"/>
    <property type="match status" value="1"/>
</dbReference>
<dbReference type="GO" id="GO:0005524">
    <property type="term" value="F:ATP binding"/>
    <property type="evidence" value="ECO:0007669"/>
    <property type="project" value="UniProtKB-KW"/>
</dbReference>
<evidence type="ECO:0000256" key="8">
    <source>
        <dbReference type="ARBA" id="ARBA00048248"/>
    </source>
</evidence>
<dbReference type="InterPro" id="IPR001412">
    <property type="entry name" value="aa-tRNA-synth_I_CS"/>
</dbReference>
<keyword evidence="4 9" id="KW-0067">ATP-binding</keyword>
<dbReference type="GO" id="GO:0005739">
    <property type="term" value="C:mitochondrion"/>
    <property type="evidence" value="ECO:0007669"/>
    <property type="project" value="TreeGrafter"/>
</dbReference>
<dbReference type="Proteomes" id="UP000036681">
    <property type="component" value="Unplaced"/>
</dbReference>
<evidence type="ECO:0000313" key="11">
    <source>
        <dbReference type="WBParaSite" id="ALUE_0001367301-mRNA-1"/>
    </source>
</evidence>
<dbReference type="InterPro" id="IPR014729">
    <property type="entry name" value="Rossmann-like_a/b/a_fold"/>
</dbReference>
<dbReference type="PRINTS" id="PR01040">
    <property type="entry name" value="TRNASYNTHTYR"/>
</dbReference>
<dbReference type="EC" id="6.1.1.1" evidence="1 9"/>
<dbReference type="PROSITE" id="PS00178">
    <property type="entry name" value="AA_TRNA_LIGASE_I"/>
    <property type="match status" value="1"/>
</dbReference>
<dbReference type="InterPro" id="IPR024088">
    <property type="entry name" value="Tyr-tRNA-ligase_bac-type"/>
</dbReference>
<comment type="catalytic activity">
    <reaction evidence="8 9">
        <text>tRNA(Tyr) + L-tyrosine + ATP = L-tyrosyl-tRNA(Tyr) + AMP + diphosphate + H(+)</text>
        <dbReference type="Rhea" id="RHEA:10220"/>
        <dbReference type="Rhea" id="RHEA-COMP:9706"/>
        <dbReference type="Rhea" id="RHEA-COMP:9707"/>
        <dbReference type="ChEBI" id="CHEBI:15378"/>
        <dbReference type="ChEBI" id="CHEBI:30616"/>
        <dbReference type="ChEBI" id="CHEBI:33019"/>
        <dbReference type="ChEBI" id="CHEBI:58315"/>
        <dbReference type="ChEBI" id="CHEBI:78442"/>
        <dbReference type="ChEBI" id="CHEBI:78536"/>
        <dbReference type="ChEBI" id="CHEBI:456215"/>
        <dbReference type="EC" id="6.1.1.1"/>
    </reaction>
</comment>
<protein>
    <recommendedName>
        <fullName evidence="1 9">Tyrosine--tRNA ligase</fullName>
        <ecNumber evidence="1 9">6.1.1.1</ecNumber>
    </recommendedName>
    <alternativeName>
        <fullName evidence="7 9">Tyrosyl-tRNA synthetase</fullName>
    </alternativeName>
</protein>
<keyword evidence="2 9" id="KW-0436">Ligase</keyword>
<evidence type="ECO:0000256" key="5">
    <source>
        <dbReference type="ARBA" id="ARBA00022917"/>
    </source>
</evidence>
<proteinExistence type="inferred from homology"/>
<dbReference type="Gene3D" id="3.40.50.620">
    <property type="entry name" value="HUPs"/>
    <property type="match status" value="1"/>
</dbReference>
<dbReference type="Gene3D" id="3.10.290.10">
    <property type="entry name" value="RNA-binding S4 domain"/>
    <property type="match status" value="1"/>
</dbReference>
<dbReference type="GO" id="GO:0004831">
    <property type="term" value="F:tyrosine-tRNA ligase activity"/>
    <property type="evidence" value="ECO:0007669"/>
    <property type="project" value="UniProtKB-EC"/>
</dbReference>
<dbReference type="Pfam" id="PF00579">
    <property type="entry name" value="tRNA-synt_1b"/>
    <property type="match status" value="1"/>
</dbReference>
<evidence type="ECO:0000313" key="10">
    <source>
        <dbReference type="Proteomes" id="UP000036681"/>
    </source>
</evidence>
<evidence type="ECO:0000256" key="6">
    <source>
        <dbReference type="ARBA" id="ARBA00023146"/>
    </source>
</evidence>
<dbReference type="InterPro" id="IPR036986">
    <property type="entry name" value="S4_RNA-bd_sf"/>
</dbReference>
<dbReference type="SUPFAM" id="SSF52374">
    <property type="entry name" value="Nucleotidylyl transferase"/>
    <property type="match status" value="1"/>
</dbReference>
<dbReference type="CDD" id="cd00805">
    <property type="entry name" value="TyrRS_core"/>
    <property type="match status" value="1"/>
</dbReference>
<dbReference type="NCBIfam" id="TIGR00234">
    <property type="entry name" value="tyrS"/>
    <property type="match status" value="1"/>
</dbReference>
<evidence type="ECO:0000256" key="3">
    <source>
        <dbReference type="ARBA" id="ARBA00022741"/>
    </source>
</evidence>
<name>A0A0M3I8J1_ASCLU</name>
<dbReference type="AlphaFoldDB" id="A0A0M3I8J1"/>
<keyword evidence="5 9" id="KW-0648">Protein biosynthesis</keyword>
<evidence type="ECO:0000256" key="1">
    <source>
        <dbReference type="ARBA" id="ARBA00013160"/>
    </source>
</evidence>
<dbReference type="InterPro" id="IPR002307">
    <property type="entry name" value="Tyr-tRNA-ligase"/>
</dbReference>
<evidence type="ECO:0000256" key="2">
    <source>
        <dbReference type="ARBA" id="ARBA00022598"/>
    </source>
</evidence>
<reference evidence="11" key="1">
    <citation type="submission" date="2017-02" db="UniProtKB">
        <authorList>
            <consortium name="WormBaseParasite"/>
        </authorList>
    </citation>
    <scope>IDENTIFICATION</scope>
</reference>
<dbReference type="GO" id="GO:0006437">
    <property type="term" value="P:tyrosyl-tRNA aminoacylation"/>
    <property type="evidence" value="ECO:0007669"/>
    <property type="project" value="InterPro"/>
</dbReference>
<dbReference type="InterPro" id="IPR002305">
    <property type="entry name" value="aa-tRNA-synth_Ic"/>
</dbReference>
<dbReference type="Gene3D" id="1.10.240.10">
    <property type="entry name" value="Tyrosyl-Transfer RNA Synthetase"/>
    <property type="match status" value="1"/>
</dbReference>
<organism evidence="10 11">
    <name type="scientific">Ascaris lumbricoides</name>
    <name type="common">Giant roundworm</name>
    <dbReference type="NCBI Taxonomy" id="6252"/>
    <lineage>
        <taxon>Eukaryota</taxon>
        <taxon>Metazoa</taxon>
        <taxon>Ecdysozoa</taxon>
        <taxon>Nematoda</taxon>
        <taxon>Chromadorea</taxon>
        <taxon>Rhabditida</taxon>
        <taxon>Spirurina</taxon>
        <taxon>Ascaridomorpha</taxon>
        <taxon>Ascaridoidea</taxon>
        <taxon>Ascarididae</taxon>
        <taxon>Ascaris</taxon>
    </lineage>
</organism>
<dbReference type="PANTHER" id="PTHR11766">
    <property type="entry name" value="TYROSYL-TRNA SYNTHETASE"/>
    <property type="match status" value="1"/>
</dbReference>
<keyword evidence="6 9" id="KW-0030">Aminoacyl-tRNA synthetase</keyword>
<comment type="similarity">
    <text evidence="9">Belongs to the class-I aminoacyl-tRNA synthetase family.</text>
</comment>
<dbReference type="PANTHER" id="PTHR11766:SF0">
    <property type="entry name" value="TYROSINE--TRNA LIGASE, MITOCHONDRIAL"/>
    <property type="match status" value="1"/>
</dbReference>
<keyword evidence="3 9" id="KW-0547">Nucleotide-binding</keyword>
<evidence type="ECO:0000256" key="4">
    <source>
        <dbReference type="ARBA" id="ARBA00022840"/>
    </source>
</evidence>
<dbReference type="WBParaSite" id="ALUE_0001367301-mRNA-1">
    <property type="protein sequence ID" value="ALUE_0001367301-mRNA-1"/>
    <property type="gene ID" value="ALUE_0001367301"/>
</dbReference>
<accession>A0A0M3I8J1</accession>
<evidence type="ECO:0000256" key="7">
    <source>
        <dbReference type="ARBA" id="ARBA00033323"/>
    </source>
</evidence>
<sequence>MLIRRGRTLLGVMTNYASTSRHIHSNALQNFCMDLFKRQLIAISHPPSFAIGGFASARNLPSVIYAGFDPTSESLHVGNLLVVTSLLRGARHGCRAIAVVGGATALVGDPSGRDTERLEMAEEVVKKNAGEIRMQMSKMAQNFYEMHSNEKTEPMEIIDNTEWHSRMTSLQFVRICRWFRVGDMLRLGAIKSRMRENHGLPCSEFLYQIMQSYDWYQLSQKYDCYFQIGGSDQLGHLDAGYDYIRLRTGRFSAGICLPLITDASGRKLGKSVASPKENIWLSEAKTSPYAFYQFFRQQPDKEIVPLIRYFSLRPLSEVEEILSEHNANLGKWVAQEQLAQEMTRLVHGRKGLDLAQQCSRALFKGSLSDIEKIPLSTLEELFGEASIRRLLKSEVKTVGDLADRTRSDKMRGSILMKKGALSLNGQKFIDPDERINFEKLLLSGKNATLVCWGKRKYQLIRWID</sequence>
<evidence type="ECO:0000256" key="9">
    <source>
        <dbReference type="RuleBase" id="RU361234"/>
    </source>
</evidence>